<evidence type="ECO:0000313" key="5">
    <source>
        <dbReference type="EMBL" id="AXE38040.1"/>
    </source>
</evidence>
<protein>
    <submittedName>
        <fullName evidence="5">Glucose 1-dehydrogenase</fullName>
        <ecNumber evidence="5">1.1.1.119</ecNumber>
    </submittedName>
</protein>
<organism evidence="5 6">
    <name type="scientific">Acidipropionibacterium virtanenii</name>
    <dbReference type="NCBI Taxonomy" id="2057246"/>
    <lineage>
        <taxon>Bacteria</taxon>
        <taxon>Bacillati</taxon>
        <taxon>Actinomycetota</taxon>
        <taxon>Actinomycetes</taxon>
        <taxon>Propionibacteriales</taxon>
        <taxon>Propionibacteriaceae</taxon>
        <taxon>Acidipropionibacterium</taxon>
    </lineage>
</organism>
<dbReference type="CDD" id="cd05233">
    <property type="entry name" value="SDR_c"/>
    <property type="match status" value="1"/>
</dbReference>
<reference evidence="5 6" key="1">
    <citation type="submission" date="2017-12" db="EMBL/GenBank/DDBJ databases">
        <title>The whole genome sequence of the Acidipropionibacterium virtanenii sp. nov. type strain JS278.</title>
        <authorList>
            <person name="Laine P."/>
            <person name="Deptula P."/>
            <person name="Varmanen P."/>
            <person name="Auvinen P."/>
        </authorList>
    </citation>
    <scope>NUCLEOTIDE SEQUENCE [LARGE SCALE GENOMIC DNA]</scope>
    <source>
        <strain evidence="5 6">JS278</strain>
    </source>
</reference>
<evidence type="ECO:0000256" key="1">
    <source>
        <dbReference type="ARBA" id="ARBA00006484"/>
    </source>
</evidence>
<evidence type="ECO:0000313" key="6">
    <source>
        <dbReference type="Proteomes" id="UP000251995"/>
    </source>
</evidence>
<comment type="similarity">
    <text evidence="1">Belongs to the short-chain dehydrogenases/reductases (SDR) family.</text>
</comment>
<dbReference type="KEGG" id="acij:JS278_00853"/>
<name>A0A344URZ2_9ACTN</name>
<evidence type="ECO:0000256" key="3">
    <source>
        <dbReference type="ARBA" id="ARBA00023027"/>
    </source>
</evidence>
<dbReference type="NCBIfam" id="NF005559">
    <property type="entry name" value="PRK07231.1"/>
    <property type="match status" value="1"/>
</dbReference>
<feature type="domain" description="Ketoreductase" evidence="4">
    <location>
        <begin position="29"/>
        <end position="203"/>
    </location>
</feature>
<dbReference type="Pfam" id="PF13561">
    <property type="entry name" value="adh_short_C2"/>
    <property type="match status" value="1"/>
</dbReference>
<sequence length="275" mass="28545">MTAIPADQSAEIAPAEPDGIWARYPYSGRVVLVTGGGSGIGRAVARAFLSQGATVAVAGRRAEPLAGTVEGHQNSSIHVADMSTPEGVERVVAEVVETHGRIDVVVANAGLSLPGTIEDLDADSWTRMRSINLDGLILLARAAVPALRATKGVLLATSSIASLGGDWNQTGYNATKAAVNALVECMALDLGRDGIRVNAVAPGFIATRQTRDRLDDPEFWDALNDRLGVPRAGKPEDIARAALFLCSPDASYITGAVLPVDGGITASCGTPRPRT</sequence>
<dbReference type="SMART" id="SM00822">
    <property type="entry name" value="PKS_KR"/>
    <property type="match status" value="1"/>
</dbReference>
<dbReference type="EMBL" id="CP025198">
    <property type="protein sequence ID" value="AXE38040.1"/>
    <property type="molecule type" value="Genomic_DNA"/>
</dbReference>
<gene>
    <name evidence="5" type="ORF">JS278_00853</name>
</gene>
<evidence type="ECO:0000259" key="4">
    <source>
        <dbReference type="SMART" id="SM00822"/>
    </source>
</evidence>
<dbReference type="InterPro" id="IPR036291">
    <property type="entry name" value="NAD(P)-bd_dom_sf"/>
</dbReference>
<dbReference type="AlphaFoldDB" id="A0A344URZ2"/>
<dbReference type="RefSeq" id="WP_114044119.1">
    <property type="nucleotide sequence ID" value="NZ_CP025198.1"/>
</dbReference>
<dbReference type="OrthoDB" id="5290708at2"/>
<dbReference type="InterPro" id="IPR002347">
    <property type="entry name" value="SDR_fam"/>
</dbReference>
<keyword evidence="3" id="KW-0520">NAD</keyword>
<accession>A0A344URZ2</accession>
<dbReference type="InterPro" id="IPR057326">
    <property type="entry name" value="KR_dom"/>
</dbReference>
<keyword evidence="6" id="KW-1185">Reference proteome</keyword>
<dbReference type="GO" id="GO:0047935">
    <property type="term" value="F:glucose 1-dehydrogenase (NADP+) activity"/>
    <property type="evidence" value="ECO:0007669"/>
    <property type="project" value="UniProtKB-EC"/>
</dbReference>
<dbReference type="Proteomes" id="UP000251995">
    <property type="component" value="Chromosome"/>
</dbReference>
<dbReference type="Gene3D" id="3.40.50.720">
    <property type="entry name" value="NAD(P)-binding Rossmann-like Domain"/>
    <property type="match status" value="1"/>
</dbReference>
<dbReference type="FunFam" id="3.40.50.720:FF:000084">
    <property type="entry name" value="Short-chain dehydrogenase reductase"/>
    <property type="match status" value="1"/>
</dbReference>
<dbReference type="InterPro" id="IPR020904">
    <property type="entry name" value="Sc_DH/Rdtase_CS"/>
</dbReference>
<keyword evidence="2 5" id="KW-0560">Oxidoreductase</keyword>
<dbReference type="EC" id="1.1.1.119" evidence="5"/>
<dbReference type="PANTHER" id="PTHR24321">
    <property type="entry name" value="DEHYDROGENASES, SHORT CHAIN"/>
    <property type="match status" value="1"/>
</dbReference>
<proteinExistence type="inferred from homology"/>
<dbReference type="PRINTS" id="PR00081">
    <property type="entry name" value="GDHRDH"/>
</dbReference>
<dbReference type="PROSITE" id="PS00061">
    <property type="entry name" value="ADH_SHORT"/>
    <property type="match status" value="1"/>
</dbReference>
<dbReference type="PANTHER" id="PTHR24321:SF8">
    <property type="entry name" value="ESTRADIOL 17-BETA-DEHYDROGENASE 8-RELATED"/>
    <property type="match status" value="1"/>
</dbReference>
<evidence type="ECO:0000256" key="2">
    <source>
        <dbReference type="ARBA" id="ARBA00023002"/>
    </source>
</evidence>
<dbReference type="SUPFAM" id="SSF51735">
    <property type="entry name" value="NAD(P)-binding Rossmann-fold domains"/>
    <property type="match status" value="1"/>
</dbReference>
<dbReference type="PRINTS" id="PR00080">
    <property type="entry name" value="SDRFAMILY"/>
</dbReference>